<dbReference type="Pfam" id="PF13302">
    <property type="entry name" value="Acetyltransf_3"/>
    <property type="match status" value="1"/>
</dbReference>
<dbReference type="InterPro" id="IPR016181">
    <property type="entry name" value="Acyl_CoA_acyltransferase"/>
</dbReference>
<proteinExistence type="inferred from homology"/>
<comment type="caution">
    <text evidence="5">The sequence shown here is derived from an EMBL/GenBank/DDBJ whole genome shotgun (WGS) entry which is preliminary data.</text>
</comment>
<dbReference type="EMBL" id="POWF01000001">
    <property type="protein sequence ID" value="PNQ74714.1"/>
    <property type="molecule type" value="Genomic_DNA"/>
</dbReference>
<dbReference type="GO" id="GO:0016747">
    <property type="term" value="F:acyltransferase activity, transferring groups other than amino-acyl groups"/>
    <property type="evidence" value="ECO:0007669"/>
    <property type="project" value="InterPro"/>
</dbReference>
<dbReference type="Gene3D" id="3.40.630.30">
    <property type="match status" value="1"/>
</dbReference>
<dbReference type="PANTHER" id="PTHR43792:SF8">
    <property type="entry name" value="[RIBOSOMAL PROTEIN US5]-ALANINE N-ACETYLTRANSFERASE"/>
    <property type="match status" value="1"/>
</dbReference>
<comment type="similarity">
    <text evidence="3">Belongs to the acetyltransferase family. RimJ subfamily.</text>
</comment>
<feature type="domain" description="N-acetyltransferase" evidence="4">
    <location>
        <begin position="14"/>
        <end position="150"/>
    </location>
</feature>
<name>A0A2K1E345_9FLAO</name>
<evidence type="ECO:0000256" key="1">
    <source>
        <dbReference type="ARBA" id="ARBA00022679"/>
    </source>
</evidence>
<dbReference type="RefSeq" id="WP_103050567.1">
    <property type="nucleotide sequence ID" value="NZ_POWF01000001.1"/>
</dbReference>
<evidence type="ECO:0000313" key="5">
    <source>
        <dbReference type="EMBL" id="PNQ74714.1"/>
    </source>
</evidence>
<evidence type="ECO:0000256" key="2">
    <source>
        <dbReference type="ARBA" id="ARBA00023315"/>
    </source>
</evidence>
<keyword evidence="6" id="KW-1185">Reference proteome</keyword>
<evidence type="ECO:0000313" key="6">
    <source>
        <dbReference type="Proteomes" id="UP000236641"/>
    </source>
</evidence>
<accession>A0A2K1E345</accession>
<gene>
    <name evidence="5" type="ORF">C1T31_00810</name>
</gene>
<protein>
    <submittedName>
        <fullName evidence="5">N-acetyltransferase</fullName>
    </submittedName>
</protein>
<evidence type="ECO:0000256" key="3">
    <source>
        <dbReference type="ARBA" id="ARBA00038502"/>
    </source>
</evidence>
<evidence type="ECO:0000259" key="4">
    <source>
        <dbReference type="Pfam" id="PF13302"/>
    </source>
</evidence>
<keyword evidence="1 5" id="KW-0808">Transferase</keyword>
<dbReference type="PANTHER" id="PTHR43792">
    <property type="entry name" value="GNAT FAMILY, PUTATIVE (AFU_ORTHOLOGUE AFUA_3G00765)-RELATED-RELATED"/>
    <property type="match status" value="1"/>
</dbReference>
<dbReference type="AlphaFoldDB" id="A0A2K1E345"/>
<dbReference type="SUPFAM" id="SSF55729">
    <property type="entry name" value="Acyl-CoA N-acyltransferases (Nat)"/>
    <property type="match status" value="1"/>
</dbReference>
<organism evidence="5 6">
    <name type="scientific">Hanstruepera neustonica</name>
    <dbReference type="NCBI Taxonomy" id="1445657"/>
    <lineage>
        <taxon>Bacteria</taxon>
        <taxon>Pseudomonadati</taxon>
        <taxon>Bacteroidota</taxon>
        <taxon>Flavobacteriia</taxon>
        <taxon>Flavobacteriales</taxon>
        <taxon>Flavobacteriaceae</taxon>
        <taxon>Hanstruepera</taxon>
    </lineage>
</organism>
<dbReference type="InterPro" id="IPR051531">
    <property type="entry name" value="N-acetyltransferase"/>
</dbReference>
<sequence length="179" mass="21024">MIVSFDSYYIDIIQEKDAWSICDFVVSNEDRLKRFFPQTLYQNLTPNLAKSFATKKVKQFSANEELVYLLKEKKSHQLVGIIYIKELDWEIKQGEFAYCIGYQFEEKGITTKAVRLLSEYAFKTLGLKTLQIIVNKSNISSIKVATNNNFTWKETLLKEYTPPGEDTLDMELYELYHER</sequence>
<keyword evidence="2" id="KW-0012">Acyltransferase</keyword>
<reference evidence="5 6" key="1">
    <citation type="submission" date="2018-01" db="EMBL/GenBank/DDBJ databases">
        <title>The draft genome of Hanstruepera neustonica JCM19743.</title>
        <authorList>
            <person name="He R.-H."/>
            <person name="Du Z.-J."/>
        </authorList>
    </citation>
    <scope>NUCLEOTIDE SEQUENCE [LARGE SCALE GENOMIC DNA]</scope>
    <source>
        <strain evidence="5 6">JCM19743</strain>
    </source>
</reference>
<dbReference type="Proteomes" id="UP000236641">
    <property type="component" value="Unassembled WGS sequence"/>
</dbReference>
<dbReference type="OrthoDB" id="883856at2"/>
<dbReference type="InterPro" id="IPR000182">
    <property type="entry name" value="GNAT_dom"/>
</dbReference>